<dbReference type="Gene3D" id="1.10.3720.10">
    <property type="entry name" value="MetI-like"/>
    <property type="match status" value="1"/>
</dbReference>
<keyword evidence="9" id="KW-1185">Reference proteome</keyword>
<feature type="transmembrane region" description="Helical" evidence="6">
    <location>
        <begin position="155"/>
        <end position="175"/>
    </location>
</feature>
<dbReference type="Proteomes" id="UP001060325">
    <property type="component" value="Chromosome"/>
</dbReference>
<evidence type="ECO:0000313" key="9">
    <source>
        <dbReference type="Proteomes" id="UP001060325"/>
    </source>
</evidence>
<keyword evidence="3 6" id="KW-0812">Transmembrane</keyword>
<comment type="subcellular location">
    <subcellularLocation>
        <location evidence="6">Cell membrane</location>
        <topology evidence="6">Multi-pass membrane protein</topology>
    </subcellularLocation>
    <subcellularLocation>
        <location evidence="1">Membrane</location>
        <topology evidence="1">Multi-pass membrane protein</topology>
    </subcellularLocation>
</comment>
<dbReference type="InterPro" id="IPR035906">
    <property type="entry name" value="MetI-like_sf"/>
</dbReference>
<evidence type="ECO:0000256" key="3">
    <source>
        <dbReference type="ARBA" id="ARBA00022692"/>
    </source>
</evidence>
<comment type="similarity">
    <text evidence="6">Belongs to the binding-protein-dependent transport system permease family.</text>
</comment>
<feature type="transmembrane region" description="Helical" evidence="6">
    <location>
        <begin position="276"/>
        <end position="295"/>
    </location>
</feature>
<organism evidence="8 9">
    <name type="scientific">Exiguobacterium aurantiacum</name>
    <dbReference type="NCBI Taxonomy" id="33987"/>
    <lineage>
        <taxon>Bacteria</taxon>
        <taxon>Bacillati</taxon>
        <taxon>Bacillota</taxon>
        <taxon>Bacilli</taxon>
        <taxon>Bacillales</taxon>
        <taxon>Bacillales Family XII. Incertae Sedis</taxon>
        <taxon>Exiguobacterium</taxon>
    </lineage>
</organism>
<accession>A0ABY5FJ72</accession>
<feature type="transmembrane region" description="Helical" evidence="6">
    <location>
        <begin position="12"/>
        <end position="31"/>
    </location>
</feature>
<dbReference type="EMBL" id="CP101462">
    <property type="protein sequence ID" value="UTT41545.1"/>
    <property type="molecule type" value="Genomic_DNA"/>
</dbReference>
<evidence type="ECO:0000259" key="7">
    <source>
        <dbReference type="PROSITE" id="PS50928"/>
    </source>
</evidence>
<feature type="transmembrane region" description="Helical" evidence="6">
    <location>
        <begin position="119"/>
        <end position="143"/>
    </location>
</feature>
<evidence type="ECO:0000256" key="5">
    <source>
        <dbReference type="ARBA" id="ARBA00023136"/>
    </source>
</evidence>
<proteinExistence type="inferred from homology"/>
<name>A0ABY5FJ72_9BACL</name>
<evidence type="ECO:0000256" key="6">
    <source>
        <dbReference type="RuleBase" id="RU363032"/>
    </source>
</evidence>
<dbReference type="SUPFAM" id="SSF161098">
    <property type="entry name" value="MetI-like"/>
    <property type="match status" value="1"/>
</dbReference>
<keyword evidence="2 6" id="KW-0813">Transport</keyword>
<feature type="domain" description="ABC transmembrane type-1" evidence="7">
    <location>
        <begin position="80"/>
        <end position="295"/>
    </location>
</feature>
<dbReference type="PANTHER" id="PTHR43839">
    <property type="entry name" value="OPPC IN A BINDING PROTEIN-DEPENDENT TRANSPORT SYSTEM"/>
    <property type="match status" value="1"/>
</dbReference>
<reference evidence="8" key="1">
    <citation type="submission" date="2022-07" db="EMBL/GenBank/DDBJ databases">
        <title>Complete genome of CX2.</title>
        <authorList>
            <person name="Cao G."/>
        </authorList>
    </citation>
    <scope>NUCLEOTIDE SEQUENCE</scope>
    <source>
        <strain evidence="8">CX2</strain>
    </source>
</reference>
<evidence type="ECO:0000313" key="8">
    <source>
        <dbReference type="EMBL" id="UTT41545.1"/>
    </source>
</evidence>
<dbReference type="CDD" id="cd06261">
    <property type="entry name" value="TM_PBP2"/>
    <property type="match status" value="1"/>
</dbReference>
<keyword evidence="4 6" id="KW-1133">Transmembrane helix</keyword>
<sequence length="354" mass="40065">MRRTLLRDPVFIIVFTILMGLLLLSIGNTIFRDGQVDQFLNRYSDEGRLIGIPPLEPSKDQWLGTDRAGNDLFQMMIEGFKWTVGICATVALGRMVLGLVVGIPLAFRGARLNRIFKMLLDGFLILPISLLAMMMLFSSLLFADSTMVPPLVDRVTLQLTVFVLLGLPAVTLYLITEIRQLLQQEFMIVAETLGGSVWHRVRRHLWPHLVPTMVIVFMQQFVQTLMLLIHLSLFGVFFGGTIYLFEGVMPTLFEWSSMFGYYFKQFTATTWMTSHMFLVPAIGLSMLVFLSNLLTSRLERAFRLRRQEAVVTEETMSQAEAAAASLANPFTCVHADGKFGLEGKRHNDDIVKNV</sequence>
<protein>
    <submittedName>
        <fullName evidence="8">ABC transporter permease subunit</fullName>
    </submittedName>
</protein>
<dbReference type="PANTHER" id="PTHR43839:SF3">
    <property type="entry name" value="OLIGOPEPTIDE ABC TRANSPORTER, PERMEASE PROTEIN"/>
    <property type="match status" value="1"/>
</dbReference>
<feature type="transmembrane region" description="Helical" evidence="6">
    <location>
        <begin position="82"/>
        <end position="107"/>
    </location>
</feature>
<evidence type="ECO:0000256" key="1">
    <source>
        <dbReference type="ARBA" id="ARBA00004141"/>
    </source>
</evidence>
<dbReference type="InterPro" id="IPR000515">
    <property type="entry name" value="MetI-like"/>
</dbReference>
<dbReference type="PROSITE" id="PS50928">
    <property type="entry name" value="ABC_TM1"/>
    <property type="match status" value="1"/>
</dbReference>
<feature type="transmembrane region" description="Helical" evidence="6">
    <location>
        <begin position="225"/>
        <end position="245"/>
    </location>
</feature>
<evidence type="ECO:0000256" key="2">
    <source>
        <dbReference type="ARBA" id="ARBA00022448"/>
    </source>
</evidence>
<dbReference type="Pfam" id="PF00528">
    <property type="entry name" value="BPD_transp_1"/>
    <property type="match status" value="1"/>
</dbReference>
<gene>
    <name evidence="8" type="ORF">NMQ00_08175</name>
</gene>
<evidence type="ECO:0000256" key="4">
    <source>
        <dbReference type="ARBA" id="ARBA00022989"/>
    </source>
</evidence>
<keyword evidence="5 6" id="KW-0472">Membrane</keyword>
<dbReference type="RefSeq" id="WP_255176294.1">
    <property type="nucleotide sequence ID" value="NZ_CP101462.1"/>
</dbReference>